<evidence type="ECO:0000256" key="1">
    <source>
        <dbReference type="SAM" id="MobiDB-lite"/>
    </source>
</evidence>
<organism evidence="2 3">
    <name type="scientific">Hermanssonia centrifuga</name>
    <dbReference type="NCBI Taxonomy" id="98765"/>
    <lineage>
        <taxon>Eukaryota</taxon>
        <taxon>Fungi</taxon>
        <taxon>Dikarya</taxon>
        <taxon>Basidiomycota</taxon>
        <taxon>Agaricomycotina</taxon>
        <taxon>Agaricomycetes</taxon>
        <taxon>Polyporales</taxon>
        <taxon>Meruliaceae</taxon>
        <taxon>Hermanssonia</taxon>
    </lineage>
</organism>
<comment type="caution">
    <text evidence="2">The sequence shown here is derived from an EMBL/GenBank/DDBJ whole genome shotgun (WGS) entry which is preliminary data.</text>
</comment>
<accession>A0A2R6S3L6</accession>
<evidence type="ECO:0000313" key="3">
    <source>
        <dbReference type="Proteomes" id="UP000186601"/>
    </source>
</evidence>
<reference evidence="2 3" key="1">
    <citation type="submission" date="2018-02" db="EMBL/GenBank/DDBJ databases">
        <title>Genome sequence of the basidiomycete white-rot fungus Phlebia centrifuga.</title>
        <authorList>
            <person name="Granchi Z."/>
            <person name="Peng M."/>
            <person name="de Vries R.P."/>
            <person name="Hilden K."/>
            <person name="Makela M.R."/>
            <person name="Grigoriev I."/>
            <person name="Riley R."/>
        </authorList>
    </citation>
    <scope>NUCLEOTIDE SEQUENCE [LARGE SCALE GENOMIC DNA]</scope>
    <source>
        <strain evidence="2 3">FBCC195</strain>
    </source>
</reference>
<dbReference type="Proteomes" id="UP000186601">
    <property type="component" value="Unassembled WGS sequence"/>
</dbReference>
<evidence type="ECO:0000313" key="2">
    <source>
        <dbReference type="EMBL" id="PSS36809.1"/>
    </source>
</evidence>
<proteinExistence type="predicted"/>
<dbReference type="EMBL" id="MLYV02000107">
    <property type="protein sequence ID" value="PSS36809.1"/>
    <property type="molecule type" value="Genomic_DNA"/>
</dbReference>
<feature type="compositionally biased region" description="Basic and acidic residues" evidence="1">
    <location>
        <begin position="1"/>
        <end position="11"/>
    </location>
</feature>
<dbReference type="AlphaFoldDB" id="A0A2R6S3L6"/>
<dbReference type="OrthoDB" id="2804480at2759"/>
<protein>
    <submittedName>
        <fullName evidence="2">Uncharacterized protein</fullName>
    </submittedName>
</protein>
<sequence>MDLDTGYHSDMDLGTDEYSDMDLDSESELDLVLSDSKSTNLPTRGPQNVSEERQPTPDLAFTETDSGTSTPDTSLSDWVVSPNPDLPADRVNCLSPSPPRARPPLFLLSPDVSPGAHKTVDAGDLESFRLDIEAGLLVDFAPVPCCAVRVFLRSLKRPLSYHLGQFYALGVKTAEDLDALAAMEHDWKSFQEQLADKGVTFMEWLYIKAGLEDRRRKASLNLSQVDIKMG</sequence>
<name>A0A2R6S3L6_9APHY</name>
<gene>
    <name evidence="2" type="ORF">PHLCEN_2v1353</name>
</gene>
<feature type="compositionally biased region" description="Polar residues" evidence="1">
    <location>
        <begin position="63"/>
        <end position="76"/>
    </location>
</feature>
<feature type="region of interest" description="Disordered" evidence="1">
    <location>
        <begin position="1"/>
        <end position="81"/>
    </location>
</feature>
<feature type="compositionally biased region" description="Polar residues" evidence="1">
    <location>
        <begin position="39"/>
        <end position="49"/>
    </location>
</feature>
<keyword evidence="3" id="KW-1185">Reference proteome</keyword>
<feature type="compositionally biased region" description="Acidic residues" evidence="1">
    <location>
        <begin position="13"/>
        <end position="29"/>
    </location>
</feature>